<dbReference type="Gene3D" id="3.40.50.720">
    <property type="entry name" value="NAD(P)-binding Rossmann-like Domain"/>
    <property type="match status" value="1"/>
</dbReference>
<keyword evidence="3 8" id="KW-0560">Oxidoreductase</keyword>
<evidence type="ECO:0000313" key="11">
    <source>
        <dbReference type="Proteomes" id="UP000293638"/>
    </source>
</evidence>
<evidence type="ECO:0000259" key="9">
    <source>
        <dbReference type="SMART" id="SM00846"/>
    </source>
</evidence>
<dbReference type="GO" id="GO:0006006">
    <property type="term" value="P:glucose metabolic process"/>
    <property type="evidence" value="ECO:0007669"/>
    <property type="project" value="InterPro"/>
</dbReference>
<dbReference type="FunFam" id="3.30.360.10:FF:000002">
    <property type="entry name" value="Glyceraldehyde-3-phosphate dehydrogenase"/>
    <property type="match status" value="1"/>
</dbReference>
<feature type="binding site" evidence="5">
    <location>
        <begin position="21"/>
        <end position="22"/>
    </location>
    <ligand>
        <name>NAD(+)</name>
        <dbReference type="ChEBI" id="CHEBI:57540"/>
    </ligand>
</feature>
<keyword evidence="5" id="KW-0520">NAD</keyword>
<dbReference type="PRINTS" id="PR00078">
    <property type="entry name" value="G3PDHDRGNASE"/>
</dbReference>
<evidence type="ECO:0000256" key="4">
    <source>
        <dbReference type="PIRSR" id="PIRSR000149-1"/>
    </source>
</evidence>
<evidence type="ECO:0000256" key="7">
    <source>
        <dbReference type="RuleBase" id="RU000397"/>
    </source>
</evidence>
<feature type="binding site" evidence="5">
    <location>
        <position position="44"/>
    </location>
    <ligand>
        <name>NAD(+)</name>
        <dbReference type="ChEBI" id="CHEBI:57540"/>
    </ligand>
</feature>
<proteinExistence type="inferred from homology"/>
<evidence type="ECO:0000256" key="3">
    <source>
        <dbReference type="ARBA" id="ARBA00023002"/>
    </source>
</evidence>
<accession>A0A4Q7NSN5</accession>
<comment type="similarity">
    <text evidence="2 7">Belongs to the glyceraldehyde-3-phosphate dehydrogenase family.</text>
</comment>
<keyword evidence="11" id="KW-1185">Reference proteome</keyword>
<dbReference type="CDD" id="cd05214">
    <property type="entry name" value="GAPDH_I_N"/>
    <property type="match status" value="1"/>
</dbReference>
<dbReference type="GO" id="GO:0004365">
    <property type="term" value="F:glyceraldehyde-3-phosphate dehydrogenase (NAD+) (phosphorylating) activity"/>
    <property type="evidence" value="ECO:0007669"/>
    <property type="project" value="UniProtKB-ARBA"/>
</dbReference>
<evidence type="ECO:0000256" key="5">
    <source>
        <dbReference type="PIRSR" id="PIRSR000149-3"/>
    </source>
</evidence>
<dbReference type="GO" id="GO:0005737">
    <property type="term" value="C:cytoplasm"/>
    <property type="evidence" value="ECO:0007669"/>
    <property type="project" value="UniProtKB-SubCell"/>
</dbReference>
<evidence type="ECO:0000256" key="8">
    <source>
        <dbReference type="RuleBase" id="RU361160"/>
    </source>
</evidence>
<dbReference type="InterPro" id="IPR020829">
    <property type="entry name" value="GlycerAld_3-P_DH_cat"/>
</dbReference>
<dbReference type="EMBL" id="SGXD01000002">
    <property type="protein sequence ID" value="RZS89984.1"/>
    <property type="molecule type" value="Genomic_DNA"/>
</dbReference>
<dbReference type="PANTHER" id="PTHR43148">
    <property type="entry name" value="GLYCERALDEHYDE-3-PHOSPHATE DEHYDROGENASE 2"/>
    <property type="match status" value="1"/>
</dbReference>
<evidence type="ECO:0000256" key="6">
    <source>
        <dbReference type="PIRSR" id="PIRSR000149-4"/>
    </source>
</evidence>
<dbReference type="PROSITE" id="PS00071">
    <property type="entry name" value="GAPDH"/>
    <property type="match status" value="1"/>
</dbReference>
<feature type="binding site" evidence="5">
    <location>
        <position position="130"/>
    </location>
    <ligand>
        <name>NAD(+)</name>
        <dbReference type="ChEBI" id="CHEBI:57540"/>
    </ligand>
</feature>
<evidence type="ECO:0000256" key="2">
    <source>
        <dbReference type="ARBA" id="ARBA00007406"/>
    </source>
</evidence>
<feature type="site" description="Activates thiol group during catalysis" evidence="6">
    <location>
        <position position="189"/>
    </location>
</feature>
<evidence type="ECO:0000256" key="1">
    <source>
        <dbReference type="ARBA" id="ARBA00004496"/>
    </source>
</evidence>
<dbReference type="NCBIfam" id="TIGR01534">
    <property type="entry name" value="GAPDH-I"/>
    <property type="match status" value="1"/>
</dbReference>
<dbReference type="InterPro" id="IPR020828">
    <property type="entry name" value="GlycerAld_3-P_DH_NAD(P)-bd"/>
</dbReference>
<keyword evidence="5" id="KW-0547">Nucleotide-binding</keyword>
<reference evidence="10 11" key="1">
    <citation type="submission" date="2019-02" db="EMBL/GenBank/DDBJ databases">
        <title>Genomic Encyclopedia of Type Strains, Phase IV (KMG-IV): sequencing the most valuable type-strain genomes for metagenomic binning, comparative biology and taxonomic classification.</title>
        <authorList>
            <person name="Goeker M."/>
        </authorList>
    </citation>
    <scope>NUCLEOTIDE SEQUENCE [LARGE SCALE GENOMIC DNA]</scope>
    <source>
        <strain evidence="10 11">DSM 45622</strain>
    </source>
</reference>
<feature type="binding site" evidence="5">
    <location>
        <position position="88"/>
    </location>
    <ligand>
        <name>NAD(+)</name>
        <dbReference type="ChEBI" id="CHEBI:57540"/>
    </ligand>
</feature>
<dbReference type="GO" id="GO:0050661">
    <property type="term" value="F:NADP binding"/>
    <property type="evidence" value="ECO:0007669"/>
    <property type="project" value="InterPro"/>
</dbReference>
<dbReference type="SUPFAM" id="SSF51735">
    <property type="entry name" value="NAD(P)-binding Rossmann-fold domains"/>
    <property type="match status" value="1"/>
</dbReference>
<dbReference type="GO" id="GO:0051287">
    <property type="term" value="F:NAD binding"/>
    <property type="evidence" value="ECO:0007669"/>
    <property type="project" value="InterPro"/>
</dbReference>
<dbReference type="InterPro" id="IPR006424">
    <property type="entry name" value="Glyceraldehyde-3-P_DH_1"/>
</dbReference>
<organism evidence="10 11">
    <name type="scientific">Motilibacter rhizosphaerae</name>
    <dbReference type="NCBI Taxonomy" id="598652"/>
    <lineage>
        <taxon>Bacteria</taxon>
        <taxon>Bacillati</taxon>
        <taxon>Actinomycetota</taxon>
        <taxon>Actinomycetes</taxon>
        <taxon>Motilibacterales</taxon>
        <taxon>Motilibacteraceae</taxon>
        <taxon>Motilibacter</taxon>
    </lineage>
</organism>
<evidence type="ECO:0000313" key="10">
    <source>
        <dbReference type="EMBL" id="RZS89984.1"/>
    </source>
</evidence>
<feature type="binding site" evidence="5">
    <location>
        <position position="324"/>
    </location>
    <ligand>
        <name>NAD(+)</name>
        <dbReference type="ChEBI" id="CHEBI:57540"/>
    </ligand>
</feature>
<name>A0A4Q7NSN5_9ACTN</name>
<dbReference type="PIRSF" id="PIRSF000149">
    <property type="entry name" value="GAP_DH"/>
    <property type="match status" value="1"/>
</dbReference>
<dbReference type="Proteomes" id="UP000293638">
    <property type="component" value="Unassembled WGS sequence"/>
</dbReference>
<feature type="active site" description="Nucleophile" evidence="4">
    <location>
        <position position="162"/>
    </location>
</feature>
<dbReference type="SMART" id="SM00846">
    <property type="entry name" value="Gp_dh_N"/>
    <property type="match status" value="1"/>
</dbReference>
<sequence>MMLVTNERRDDVRVAINGFGRIGRSFLRSALGRDAAFEVVAVNDLTAPAVLAHLLTYDTAYGRLPQPVEVDGDRLLVGGREIRVLSSRDPGSLPWGELGVDVVVESTGVFTDAAKARAHLHAGARKVLVSAPATGDDLTIAYGINSDRYDPAVHHIVSNASCTTNSLAPLAKVLHEAVGIETGLMTTVHAFTQDQMLQDGPHKDLRRARAASQNIVPTSSGAAKAIGRVLPELDGRLSGFALRVPVLTGSITDLTVTVARDTSVEEVNAAYAAAADGPLKEILAYSEAPIVSSDIVGNPASAIFDAPLTAVNGRTVKVLGWYDNEWGFSNRLVDTVELLGART</sequence>
<dbReference type="Gene3D" id="3.30.360.10">
    <property type="entry name" value="Dihydrodipicolinate Reductase, domain 2"/>
    <property type="match status" value="1"/>
</dbReference>
<dbReference type="Pfam" id="PF02800">
    <property type="entry name" value="Gp_dh_C"/>
    <property type="match status" value="1"/>
</dbReference>
<dbReference type="InterPro" id="IPR036291">
    <property type="entry name" value="NAD(P)-bd_dom_sf"/>
</dbReference>
<dbReference type="InterPro" id="IPR020830">
    <property type="entry name" value="GlycerAld_3-P_DH_AS"/>
</dbReference>
<dbReference type="CDD" id="cd18126">
    <property type="entry name" value="GAPDH_I_C"/>
    <property type="match status" value="1"/>
</dbReference>
<dbReference type="EC" id="1.2.1.-" evidence="8"/>
<dbReference type="AlphaFoldDB" id="A0A4Q7NSN5"/>
<gene>
    <name evidence="10" type="ORF">EV189_1766</name>
</gene>
<comment type="subcellular location">
    <subcellularLocation>
        <location evidence="1">Cytoplasm</location>
    </subcellularLocation>
</comment>
<dbReference type="SUPFAM" id="SSF55347">
    <property type="entry name" value="Glyceraldehyde-3-phosphate dehydrogenase-like, C-terminal domain"/>
    <property type="match status" value="1"/>
</dbReference>
<protein>
    <recommendedName>
        <fullName evidence="8">Glyceraldehyde-3-phosphate dehydrogenase</fullName>
        <ecNumber evidence="8">1.2.1.-</ecNumber>
    </recommendedName>
</protein>
<dbReference type="InterPro" id="IPR020831">
    <property type="entry name" value="GlycerAld/Erythrose_P_DH"/>
</dbReference>
<comment type="caution">
    <text evidence="10">The sequence shown here is derived from an EMBL/GenBank/DDBJ whole genome shotgun (WGS) entry which is preliminary data.</text>
</comment>
<dbReference type="Pfam" id="PF00044">
    <property type="entry name" value="Gp_dh_N"/>
    <property type="match status" value="1"/>
</dbReference>
<dbReference type="FunFam" id="3.40.50.720:FF:000001">
    <property type="entry name" value="Glyceraldehyde-3-phosphate dehydrogenase"/>
    <property type="match status" value="1"/>
</dbReference>
<feature type="domain" description="Glyceraldehyde 3-phosphate dehydrogenase NAD(P) binding" evidence="9">
    <location>
        <begin position="12"/>
        <end position="162"/>
    </location>
</feature>